<protein>
    <submittedName>
        <fullName evidence="1">Uncharacterized protein</fullName>
    </submittedName>
</protein>
<sequence>MRESECAGDVVQFFFELGVLWDDRRWATASRSFNMPSSHFTNGRRSLWERAITLPTGPAIPFVSGCEMFGRFYISAIELETDDGTHLCLGYRHAASKTPLCPGKVVITGFCLAEDERGLRGISVLSVGGITSEWVGERHGLSKRMLVLSSAAESKVGHLKGGFDALKFVSLSISHQTPPQLDPGDSMTIRDSTSWFPDIPDVRVSFAGIKERAATAHAVRSPLCLALPPAPPAAEGWPRIRQARADINDKGYIVCLDVHYSNQDRAVRLELENAFPHQTIILDMDSDDEQIVSADAFYEYRGTFVGSKLYTNLGRLEDFTPGIWGNYRGTPTQTRSFSPRNGRLVGFCSRVNRWTGLTDIGFAHVPN</sequence>
<evidence type="ECO:0000313" key="1">
    <source>
        <dbReference type="EMBL" id="KAI9898069.1"/>
    </source>
</evidence>
<gene>
    <name evidence="1" type="ORF">N3K66_006429</name>
</gene>
<dbReference type="Proteomes" id="UP001163324">
    <property type="component" value="Chromosome 6"/>
</dbReference>
<proteinExistence type="predicted"/>
<comment type="caution">
    <text evidence="1">The sequence shown here is derived from an EMBL/GenBank/DDBJ whole genome shotgun (WGS) entry which is preliminary data.</text>
</comment>
<evidence type="ECO:0000313" key="2">
    <source>
        <dbReference type="Proteomes" id="UP001163324"/>
    </source>
</evidence>
<dbReference type="EMBL" id="CM047945">
    <property type="protein sequence ID" value="KAI9898069.1"/>
    <property type="molecule type" value="Genomic_DNA"/>
</dbReference>
<organism evidence="1 2">
    <name type="scientific">Trichothecium roseum</name>
    <dbReference type="NCBI Taxonomy" id="47278"/>
    <lineage>
        <taxon>Eukaryota</taxon>
        <taxon>Fungi</taxon>
        <taxon>Dikarya</taxon>
        <taxon>Ascomycota</taxon>
        <taxon>Pezizomycotina</taxon>
        <taxon>Sordariomycetes</taxon>
        <taxon>Hypocreomycetidae</taxon>
        <taxon>Hypocreales</taxon>
        <taxon>Hypocreales incertae sedis</taxon>
        <taxon>Trichothecium</taxon>
    </lineage>
</organism>
<name>A0ACC0UVC6_9HYPO</name>
<keyword evidence="2" id="KW-1185">Reference proteome</keyword>
<reference evidence="1" key="1">
    <citation type="submission" date="2022-10" db="EMBL/GenBank/DDBJ databases">
        <title>Complete Genome of Trichothecium roseum strain YXFP-22015, a Plant Pathogen Isolated from Citrus.</title>
        <authorList>
            <person name="Wang Y."/>
            <person name="Zhu L."/>
        </authorList>
    </citation>
    <scope>NUCLEOTIDE SEQUENCE</scope>
    <source>
        <strain evidence="1">YXFP-22015</strain>
    </source>
</reference>
<accession>A0ACC0UVC6</accession>